<dbReference type="VEuPathDB" id="FungiDB:A1O9_08641"/>
<keyword evidence="2" id="KW-1185">Reference proteome</keyword>
<dbReference type="AlphaFoldDB" id="A0A072P4G1"/>
<dbReference type="OrthoDB" id="5986190at2759"/>
<proteinExistence type="predicted"/>
<dbReference type="InterPro" id="IPR027417">
    <property type="entry name" value="P-loop_NTPase"/>
</dbReference>
<evidence type="ECO:0000313" key="2">
    <source>
        <dbReference type="Proteomes" id="UP000027920"/>
    </source>
</evidence>
<dbReference type="STRING" id="1182545.A0A072P4G1"/>
<evidence type="ECO:0008006" key="3">
    <source>
        <dbReference type="Google" id="ProtNLM"/>
    </source>
</evidence>
<comment type="caution">
    <text evidence="1">The sequence shown here is derived from an EMBL/GenBank/DDBJ whole genome shotgun (WGS) entry which is preliminary data.</text>
</comment>
<protein>
    <recommendedName>
        <fullName evidence="3">NB-ARC domain-containing protein</fullName>
    </recommendedName>
</protein>
<evidence type="ECO:0000313" key="1">
    <source>
        <dbReference type="EMBL" id="KEF54989.1"/>
    </source>
</evidence>
<name>A0A072P4G1_9EURO</name>
<reference evidence="1 2" key="1">
    <citation type="submission" date="2013-03" db="EMBL/GenBank/DDBJ databases">
        <title>The Genome Sequence of Exophiala aquamarina CBS 119918.</title>
        <authorList>
            <consortium name="The Broad Institute Genomics Platform"/>
            <person name="Cuomo C."/>
            <person name="de Hoog S."/>
            <person name="Gorbushina A."/>
            <person name="Walker B."/>
            <person name="Young S.K."/>
            <person name="Zeng Q."/>
            <person name="Gargeya S."/>
            <person name="Fitzgerald M."/>
            <person name="Haas B."/>
            <person name="Abouelleil A."/>
            <person name="Allen A.W."/>
            <person name="Alvarado L."/>
            <person name="Arachchi H.M."/>
            <person name="Berlin A.M."/>
            <person name="Chapman S.B."/>
            <person name="Gainer-Dewar J."/>
            <person name="Goldberg J."/>
            <person name="Griggs A."/>
            <person name="Gujja S."/>
            <person name="Hansen M."/>
            <person name="Howarth C."/>
            <person name="Imamovic A."/>
            <person name="Ireland A."/>
            <person name="Larimer J."/>
            <person name="McCowan C."/>
            <person name="Murphy C."/>
            <person name="Pearson M."/>
            <person name="Poon T.W."/>
            <person name="Priest M."/>
            <person name="Roberts A."/>
            <person name="Saif S."/>
            <person name="Shea T."/>
            <person name="Sisk P."/>
            <person name="Sykes S."/>
            <person name="Wortman J."/>
            <person name="Nusbaum C."/>
            <person name="Birren B."/>
        </authorList>
    </citation>
    <scope>NUCLEOTIDE SEQUENCE [LARGE SCALE GENOMIC DNA]</scope>
    <source>
        <strain evidence="1 2">CBS 119918</strain>
    </source>
</reference>
<dbReference type="Gene3D" id="3.40.50.300">
    <property type="entry name" value="P-loop containing nucleotide triphosphate hydrolases"/>
    <property type="match status" value="1"/>
</dbReference>
<dbReference type="HOGENOM" id="CLU_1510612_0_0_1"/>
<gene>
    <name evidence="1" type="ORF">A1O9_08641</name>
</gene>
<dbReference type="GeneID" id="25283553"/>
<sequence>MPSELLLLTGLIYENNQIGGTDRRRRIVPTLAVNMPTPLKPVANYIPRPTLQQQIRDQLHSVTDHDNDESRIVILGQNYGVVFWVEAGQKETIERDYIQIFKQLFPKLARSSRSSINPEEAVPAVKSWFKQQHRRSLLVVDSADAVDDEDDPSYIHLHHYLPDAPKVDIIITTRSSQA</sequence>
<dbReference type="SUPFAM" id="SSF52540">
    <property type="entry name" value="P-loop containing nucleoside triphosphate hydrolases"/>
    <property type="match status" value="1"/>
</dbReference>
<dbReference type="RefSeq" id="XP_013257579.1">
    <property type="nucleotide sequence ID" value="XM_013402125.1"/>
</dbReference>
<accession>A0A072P4G1</accession>
<dbReference type="EMBL" id="AMGV01000008">
    <property type="protein sequence ID" value="KEF54989.1"/>
    <property type="molecule type" value="Genomic_DNA"/>
</dbReference>
<organism evidence="1 2">
    <name type="scientific">Exophiala aquamarina CBS 119918</name>
    <dbReference type="NCBI Taxonomy" id="1182545"/>
    <lineage>
        <taxon>Eukaryota</taxon>
        <taxon>Fungi</taxon>
        <taxon>Dikarya</taxon>
        <taxon>Ascomycota</taxon>
        <taxon>Pezizomycotina</taxon>
        <taxon>Eurotiomycetes</taxon>
        <taxon>Chaetothyriomycetidae</taxon>
        <taxon>Chaetothyriales</taxon>
        <taxon>Herpotrichiellaceae</taxon>
        <taxon>Exophiala</taxon>
    </lineage>
</organism>
<dbReference type="Proteomes" id="UP000027920">
    <property type="component" value="Unassembled WGS sequence"/>
</dbReference>